<dbReference type="Proteomes" id="UP001238334">
    <property type="component" value="Chromosome"/>
</dbReference>
<dbReference type="RefSeq" id="WP_270920541.1">
    <property type="nucleotide sequence ID" value="NZ_CP127247.1"/>
</dbReference>
<gene>
    <name evidence="2" type="ORF">QPJ95_13445</name>
</gene>
<feature type="domain" description="Polymerase/histidinol phosphatase N-terminal" evidence="1">
    <location>
        <begin position="15"/>
        <end position="82"/>
    </location>
</feature>
<evidence type="ECO:0000313" key="3">
    <source>
        <dbReference type="Proteomes" id="UP001238334"/>
    </source>
</evidence>
<dbReference type="PANTHER" id="PTHR42924:SF11">
    <property type="entry name" value="POLYMERASE_HISTIDINOL PHOSPHATASE N-TERMINAL DOMAIN-CONTAINING PROTEIN"/>
    <property type="match status" value="1"/>
</dbReference>
<dbReference type="PANTHER" id="PTHR42924">
    <property type="entry name" value="EXONUCLEASE"/>
    <property type="match status" value="1"/>
</dbReference>
<dbReference type="InterPro" id="IPR016195">
    <property type="entry name" value="Pol/histidinol_Pase-like"/>
</dbReference>
<dbReference type="GO" id="GO:0004534">
    <property type="term" value="F:5'-3' RNA exonuclease activity"/>
    <property type="evidence" value="ECO:0007669"/>
    <property type="project" value="TreeGrafter"/>
</dbReference>
<evidence type="ECO:0000259" key="1">
    <source>
        <dbReference type="SMART" id="SM00481"/>
    </source>
</evidence>
<dbReference type="InterPro" id="IPR003141">
    <property type="entry name" value="Pol/His_phosphatase_N"/>
</dbReference>
<evidence type="ECO:0000313" key="2">
    <source>
        <dbReference type="EMBL" id="WIY23653.1"/>
    </source>
</evidence>
<accession>A0A9Y2KVX0</accession>
<dbReference type="KEGG" id="ppso:QPJ95_13445"/>
<dbReference type="SUPFAM" id="SSF89550">
    <property type="entry name" value="PHP domain-like"/>
    <property type="match status" value="1"/>
</dbReference>
<name>A0A9Y2KVX0_9RHOB</name>
<dbReference type="SMART" id="SM00481">
    <property type="entry name" value="POLIIIAc"/>
    <property type="match status" value="1"/>
</dbReference>
<organism evidence="2 3">
    <name type="scientific">Parasedimentitalea psychrophila</name>
    <dbReference type="NCBI Taxonomy" id="2997337"/>
    <lineage>
        <taxon>Bacteria</taxon>
        <taxon>Pseudomonadati</taxon>
        <taxon>Pseudomonadota</taxon>
        <taxon>Alphaproteobacteria</taxon>
        <taxon>Rhodobacterales</taxon>
        <taxon>Paracoccaceae</taxon>
        <taxon>Parasedimentitalea</taxon>
    </lineage>
</organism>
<dbReference type="NCBIfam" id="NF038032">
    <property type="entry name" value="CehA_McbA_metalo"/>
    <property type="match status" value="1"/>
</dbReference>
<dbReference type="EMBL" id="CP127247">
    <property type="protein sequence ID" value="WIY23653.1"/>
    <property type="molecule type" value="Genomic_DNA"/>
</dbReference>
<keyword evidence="3" id="KW-1185">Reference proteome</keyword>
<dbReference type="GO" id="GO:0035312">
    <property type="term" value="F:5'-3' DNA exonuclease activity"/>
    <property type="evidence" value="ECO:0007669"/>
    <property type="project" value="TreeGrafter"/>
</dbReference>
<reference evidence="2 3" key="1">
    <citation type="submission" date="2023-06" db="EMBL/GenBank/DDBJ databases">
        <title>Parasedimentitalea psychrophila sp. nov., a psychrophilic bacterium isolated from deep-sea sediment.</title>
        <authorList>
            <person name="Li A."/>
        </authorList>
    </citation>
    <scope>NUCLEOTIDE SEQUENCE [LARGE SCALE GENOMIC DNA]</scope>
    <source>
        <strain evidence="2 3">QS115</strain>
    </source>
</reference>
<proteinExistence type="predicted"/>
<protein>
    <submittedName>
        <fullName evidence="2">CehA/McbA family metallohydrolase</fullName>
    </submittedName>
</protein>
<dbReference type="InterPro" id="IPR052018">
    <property type="entry name" value="PHP_domain"/>
</dbReference>
<dbReference type="Gene3D" id="3.20.20.140">
    <property type="entry name" value="Metal-dependent hydrolases"/>
    <property type="match status" value="1"/>
</dbReference>
<sequence>MPTSFFAAPGRFFRGNLHAHSTKSDGALEPAEVCRRYQAEGYDFIAMTDHFVGLFDYPITDTTNCRNKDFTTLFGAELHTGSMENGNLWHIVAVGLPLDFTPPDAPHFKAIEGSETGASLAKRARAAGAFVAIAHPHWSGMTLGDALSIDAAHAVEVYNYGCIVDNDRGEGFLTLEQLLNTDRRLNLIATDDSHFNTPDHFGGWVMVKATENTPEALLAALKAGDFYASTGPQIDDIRVSDDSVEIECSAATTIIMMGQGSSMATLHGTSMTKVTLSRERLKESPWVRIVVIDRAGKRAWSNPIWPDLARFGPIWPDLARLELG</sequence>
<dbReference type="AlphaFoldDB" id="A0A9Y2KVX0"/>